<keyword evidence="9 15" id="KW-0129">CBS domain</keyword>
<dbReference type="FunFam" id="3.20.20.70:FF:000424">
    <property type="entry name" value="Inosine-5'-monophosphate dehydrogenase 2"/>
    <property type="match status" value="1"/>
</dbReference>
<dbReference type="PANTHER" id="PTHR11911:SF74">
    <property type="entry name" value="INOSINE-5'-MONOPHOSPHATE DEHYDROGENASE 1"/>
    <property type="match status" value="1"/>
</dbReference>
<dbReference type="CDD" id="cd00381">
    <property type="entry name" value="IMPDH"/>
    <property type="match status" value="1"/>
</dbReference>
<dbReference type="EC" id="1.1.1.205" evidence="14"/>
<dbReference type="GO" id="GO:0005634">
    <property type="term" value="C:nucleus"/>
    <property type="evidence" value="ECO:0007669"/>
    <property type="project" value="UniProtKB-SubCell"/>
</dbReference>
<comment type="pathway">
    <text evidence="11 14">Purine metabolism; XMP biosynthesis via de novo pathway; XMP from IMP: step 1/1.</text>
</comment>
<evidence type="ECO:0000256" key="6">
    <source>
        <dbReference type="ARBA" id="ARBA00022958"/>
    </source>
</evidence>
<feature type="active site" description="Thioimidate intermediate" evidence="14">
    <location>
        <position position="337"/>
    </location>
</feature>
<keyword evidence="3" id="KW-0677">Repeat</keyword>
<dbReference type="SUPFAM" id="SSF54631">
    <property type="entry name" value="CBS-domain pair"/>
    <property type="match status" value="1"/>
</dbReference>
<comment type="catalytic activity">
    <reaction evidence="13 14">
        <text>IMP + NAD(+) + H2O = XMP + NADH + H(+)</text>
        <dbReference type="Rhea" id="RHEA:11708"/>
        <dbReference type="ChEBI" id="CHEBI:15377"/>
        <dbReference type="ChEBI" id="CHEBI:15378"/>
        <dbReference type="ChEBI" id="CHEBI:57464"/>
        <dbReference type="ChEBI" id="CHEBI:57540"/>
        <dbReference type="ChEBI" id="CHEBI:57945"/>
        <dbReference type="ChEBI" id="CHEBI:58053"/>
        <dbReference type="EC" id="1.1.1.205"/>
    </reaction>
</comment>
<feature type="active site" description="Proton acceptor" evidence="14">
    <location>
        <position position="435"/>
    </location>
</feature>
<dbReference type="SMART" id="SM01240">
    <property type="entry name" value="IMPDH"/>
    <property type="match status" value="1"/>
</dbReference>
<reference evidence="19" key="2">
    <citation type="submission" date="2025-08" db="UniProtKB">
        <authorList>
            <consortium name="RefSeq"/>
        </authorList>
    </citation>
    <scope>IDENTIFICATION</scope>
    <source>
        <strain evidence="19">J_2021</strain>
        <tissue evidence="19">Erythrocytes</tissue>
    </source>
</reference>
<evidence type="ECO:0000256" key="12">
    <source>
        <dbReference type="ARBA" id="ARBA00046101"/>
    </source>
</evidence>
<keyword evidence="8 14" id="KW-0520">NAD</keyword>
<feature type="binding site" evidence="14">
    <location>
        <position position="502"/>
    </location>
    <ligand>
        <name>K(+)</name>
        <dbReference type="ChEBI" id="CHEBI:29103"/>
        <note>ligand shared between two tetrameric partners</note>
    </ligand>
</feature>
<reference evidence="18" key="1">
    <citation type="submission" date="2024-06" db="UniProtKB">
        <authorList>
            <consortium name="RefSeq"/>
        </authorList>
    </citation>
    <scope>NUCLEOTIDE SEQUENCE [LARGE SCALE GENOMIC DNA]</scope>
    <source>
        <strain evidence="18">J_2021</strain>
    </source>
</reference>
<comment type="activity regulation">
    <text evidence="14">Mycophenolic acid (MPA) is a non-competitive inhibitor that prevents formation of the closed enzyme conformation by binding to the same site as the amobile flap. In contrast, mizoribine monophosphate (MZP) is a competitive inhibitor that induces the closed conformation. MPA is a potent inhibitor of mammalian IMPDHs but a poor inhibitor of the bacterial enzymes. MZP is a more potent inhibitor of bacterial IMPDH.</text>
</comment>
<feature type="binding site" description="in other chain" evidence="14">
    <location>
        <position position="332"/>
    </location>
    <ligand>
        <name>K(+)</name>
        <dbReference type="ChEBI" id="CHEBI:29103"/>
        <note>ligand shared between two tetrameric partners</note>
    </ligand>
</feature>
<dbReference type="PROSITE" id="PS51371">
    <property type="entry name" value="CBS"/>
    <property type="match status" value="1"/>
</dbReference>
<evidence type="ECO:0000313" key="19">
    <source>
        <dbReference type="RefSeq" id="XP_041444355.1"/>
    </source>
</evidence>
<dbReference type="InterPro" id="IPR046342">
    <property type="entry name" value="CBS_dom_sf"/>
</dbReference>
<keyword evidence="2 14" id="KW-0479">Metal-binding</keyword>
<sequence>MDGYRYEGYAQQGLYDYRLIVGDVKEPPISPSHNSYRRSMINGCSPIHSGHLHGHETAAQRYSTTRLQAGYEPESMADYLISGGTGYVPEDGLTAQQLFANSDGLTYNDFLILPGFIDFNADEVDLTSALTRKITLKTPLISSPMDTVTESDMAIAMALMGGIGIIHHNCTPEFQANEVRKVKVMTKREELVVAPAGVTLKEANEILQRSKKGKLPIVNDSDELVAIIARTDLKKNRDYPLASKDCRKQLLCGAAIGTREDDKYRLDLLMQAGVDVVVLDSSQGNSVYQINMIHYIKQKYPELQVVGGNVVTAAQAKNVIDAGVDALRVGMGCGSICITQEVMACGRPQGTAVYKVAEYARRFGVPVIADGGIQTVGHVVKALALGASTVMMGSLLAATTEAPGEYFFSDGVRLKKYRGMGSLDAMEKNTSSQKRYFSEGDKVKVAQGVSGSIQDKGSIHKFVPYLITGIQHGCQDIGAKSLSVLRSMMYSGELKLEKRTMSAQVEGGVHGLHSFTFLQYTRSVCTETSRRNHRQSTPNIPSLVQSKPSKH</sequence>
<dbReference type="UniPathway" id="UPA00601">
    <property type="reaction ID" value="UER00295"/>
</dbReference>
<dbReference type="InterPro" id="IPR001093">
    <property type="entry name" value="IMP_DH_GMPRt"/>
</dbReference>
<keyword evidence="18" id="KW-1185">Reference proteome</keyword>
<dbReference type="CTD" id="108713018"/>
<dbReference type="Pfam" id="PF00571">
    <property type="entry name" value="CBS"/>
    <property type="match status" value="1"/>
</dbReference>
<keyword evidence="6 14" id="KW-0630">Potassium</keyword>
<comment type="cofactor">
    <cofactor evidence="14">
        <name>K(+)</name>
        <dbReference type="ChEBI" id="CHEBI:29103"/>
    </cofactor>
</comment>
<keyword evidence="1 14" id="KW-0963">Cytoplasm</keyword>
<dbReference type="Gene3D" id="3.20.20.70">
    <property type="entry name" value="Aldolase class I"/>
    <property type="match status" value="2"/>
</dbReference>
<feature type="compositionally biased region" description="Polar residues" evidence="16">
    <location>
        <begin position="535"/>
        <end position="551"/>
    </location>
</feature>
<comment type="subcellular location">
    <subcellularLocation>
        <location evidence="14">Cytoplasm</location>
    </subcellularLocation>
    <subcellularLocation>
        <location evidence="14">Nucleus</location>
    </subcellularLocation>
</comment>
<evidence type="ECO:0000256" key="4">
    <source>
        <dbReference type="ARBA" id="ARBA00022749"/>
    </source>
</evidence>
<evidence type="ECO:0000256" key="3">
    <source>
        <dbReference type="ARBA" id="ARBA00022737"/>
    </source>
</evidence>
<evidence type="ECO:0000256" key="7">
    <source>
        <dbReference type="ARBA" id="ARBA00023002"/>
    </source>
</evidence>
<dbReference type="InterPro" id="IPR015875">
    <property type="entry name" value="IMP_DH/GMP_Rdtase_CS"/>
</dbReference>
<evidence type="ECO:0000256" key="1">
    <source>
        <dbReference type="ARBA" id="ARBA00022490"/>
    </source>
</evidence>
<feature type="binding site" evidence="14">
    <location>
        <position position="447"/>
    </location>
    <ligand>
        <name>IMP</name>
        <dbReference type="ChEBI" id="CHEBI:58053"/>
    </ligand>
</feature>
<dbReference type="GO" id="GO:0005737">
    <property type="term" value="C:cytoplasm"/>
    <property type="evidence" value="ECO:0007669"/>
    <property type="project" value="UniProtKB-SubCell"/>
</dbReference>
<keyword evidence="10 14" id="KW-0539">Nucleus</keyword>
<dbReference type="InterPro" id="IPR000644">
    <property type="entry name" value="CBS_dom"/>
</dbReference>
<keyword evidence="5 14" id="KW-0658">Purine biosynthesis</keyword>
<dbReference type="HAMAP" id="MF_01964">
    <property type="entry name" value="IMPDH"/>
    <property type="match status" value="1"/>
</dbReference>
<evidence type="ECO:0000256" key="13">
    <source>
        <dbReference type="ARBA" id="ARBA00048028"/>
    </source>
</evidence>
<protein>
    <recommendedName>
        <fullName evidence="14">Inosine-5'-monophosphate dehydrogenase</fullName>
        <shortName evidence="14">IMP dehydrogenase</shortName>
        <shortName evidence="14">IMPD</shortName>
        <shortName evidence="14">IMPDH</shortName>
        <ecNumber evidence="14">1.1.1.205</ecNumber>
    </recommendedName>
</protein>
<evidence type="ECO:0000256" key="9">
    <source>
        <dbReference type="ARBA" id="ARBA00023122"/>
    </source>
</evidence>
<feature type="binding site" description="in other chain" evidence="14">
    <location>
        <position position="337"/>
    </location>
    <ligand>
        <name>K(+)</name>
        <dbReference type="ChEBI" id="CHEBI:29103"/>
        <note>ligand shared between two tetrameric partners</note>
    </ligand>
</feature>
<feature type="binding site" evidence="14">
    <location>
        <begin position="370"/>
        <end position="372"/>
    </location>
    <ligand>
        <name>IMP</name>
        <dbReference type="ChEBI" id="CHEBI:58053"/>
    </ligand>
</feature>
<feature type="binding site" description="in other chain" evidence="14">
    <location>
        <position position="334"/>
    </location>
    <ligand>
        <name>K(+)</name>
        <dbReference type="ChEBI" id="CHEBI:29103"/>
        <note>ligand shared between two tetrameric partners</note>
    </ligand>
</feature>
<evidence type="ECO:0000256" key="2">
    <source>
        <dbReference type="ARBA" id="ARBA00022723"/>
    </source>
</evidence>
<feature type="binding site" evidence="14">
    <location>
        <begin position="280"/>
        <end position="282"/>
    </location>
    <ligand>
        <name>NAD(+)</name>
        <dbReference type="ChEBI" id="CHEBI:57540"/>
    </ligand>
</feature>
<evidence type="ECO:0000256" key="14">
    <source>
        <dbReference type="HAMAP-Rule" id="MF_03156"/>
    </source>
</evidence>
<organism evidence="18 19">
    <name type="scientific">Xenopus laevis</name>
    <name type="common">African clawed frog</name>
    <dbReference type="NCBI Taxonomy" id="8355"/>
    <lineage>
        <taxon>Eukaryota</taxon>
        <taxon>Metazoa</taxon>
        <taxon>Chordata</taxon>
        <taxon>Craniata</taxon>
        <taxon>Vertebrata</taxon>
        <taxon>Euteleostomi</taxon>
        <taxon>Amphibia</taxon>
        <taxon>Batrachia</taxon>
        <taxon>Anura</taxon>
        <taxon>Pipoidea</taxon>
        <taxon>Pipidae</taxon>
        <taxon>Xenopodinae</taxon>
        <taxon>Xenopus</taxon>
        <taxon>Xenopus</taxon>
    </lineage>
</organism>
<accession>A0A8J1MTL9</accession>
<comment type="caution">
    <text evidence="14">Lacks conserved residue(s) required for the propagation of feature annotation.</text>
</comment>
<feature type="region of interest" description="Disordered" evidence="16">
    <location>
        <begin position="528"/>
        <end position="551"/>
    </location>
</feature>
<comment type="subunit">
    <text evidence="14">Homotetramer.</text>
</comment>
<dbReference type="RefSeq" id="XP_041444355.1">
    <property type="nucleotide sequence ID" value="XM_041588421.1"/>
</dbReference>
<comment type="function">
    <text evidence="12">Catalyzes the conversion of inosine 5'-phosphate (IMP) to xanthosine 5'-phosphate (XMP), the first committed and rate-limiting step in the de novo synthesis of guanine nucleotides, and therefore plays an important role in the regulation of cell growth. Could also have a single-stranded nucleic acid-binding activity and could play a role in RNA and/or DNA metabolism. It may also have a role in the development of malignancy and the growth progression of some tumors.</text>
</comment>
<evidence type="ECO:0000256" key="8">
    <source>
        <dbReference type="ARBA" id="ARBA00023027"/>
    </source>
</evidence>
<name>A0A8J1MTL9_XENLA</name>
<dbReference type="GO" id="GO:0046872">
    <property type="term" value="F:metal ion binding"/>
    <property type="evidence" value="ECO:0007669"/>
    <property type="project" value="UniProtKB-UniRule"/>
</dbReference>
<dbReference type="PROSITE" id="PS00487">
    <property type="entry name" value="IMP_DH_GMP_RED"/>
    <property type="match status" value="1"/>
</dbReference>
<dbReference type="InterPro" id="IPR013785">
    <property type="entry name" value="Aldolase_TIM"/>
</dbReference>
<dbReference type="Pfam" id="PF00478">
    <property type="entry name" value="IMPDH"/>
    <property type="match status" value="1"/>
</dbReference>
<evidence type="ECO:0000313" key="18">
    <source>
        <dbReference type="Proteomes" id="UP000186698"/>
    </source>
</evidence>
<dbReference type="Proteomes" id="UP000186698">
    <property type="component" value="Chromosome 3S"/>
</dbReference>
<dbReference type="CDD" id="cd04601">
    <property type="entry name" value="CBS_pair_IMPDH"/>
    <property type="match status" value="1"/>
</dbReference>
<evidence type="ECO:0000256" key="10">
    <source>
        <dbReference type="ARBA" id="ARBA00023242"/>
    </source>
</evidence>
<dbReference type="PANTHER" id="PTHR11911">
    <property type="entry name" value="INOSINE-5-MONOPHOSPHATE DEHYDROGENASE RELATED"/>
    <property type="match status" value="1"/>
</dbReference>
<dbReference type="SMART" id="SM00116">
    <property type="entry name" value="CBS"/>
    <property type="match status" value="1"/>
</dbReference>
<feature type="binding site" evidence="14">
    <location>
        <begin position="393"/>
        <end position="394"/>
    </location>
    <ligand>
        <name>IMP</name>
        <dbReference type="ChEBI" id="CHEBI:58053"/>
    </ligand>
</feature>
<evidence type="ECO:0000256" key="5">
    <source>
        <dbReference type="ARBA" id="ARBA00022755"/>
    </source>
</evidence>
<dbReference type="GeneID" id="108713018"/>
<evidence type="ECO:0000256" key="16">
    <source>
        <dbReference type="SAM" id="MobiDB-lite"/>
    </source>
</evidence>
<proteinExistence type="inferred from homology"/>
<comment type="similarity">
    <text evidence="14">Belongs to the IMPDH/GMPR family.</text>
</comment>
<dbReference type="GO" id="GO:0003938">
    <property type="term" value="F:IMP dehydrogenase activity"/>
    <property type="evidence" value="ECO:0007669"/>
    <property type="project" value="UniProtKB-UniRule"/>
</dbReference>
<feature type="binding site" evidence="14">
    <location>
        <position position="335"/>
    </location>
    <ligand>
        <name>IMP</name>
        <dbReference type="ChEBI" id="CHEBI:58053"/>
    </ligand>
</feature>
<dbReference type="GO" id="GO:0006183">
    <property type="term" value="P:GTP biosynthetic process"/>
    <property type="evidence" value="ECO:0007669"/>
    <property type="project" value="TreeGrafter"/>
</dbReference>
<evidence type="ECO:0000259" key="17">
    <source>
        <dbReference type="PROSITE" id="PS51371"/>
    </source>
</evidence>
<dbReference type="GO" id="GO:0006177">
    <property type="term" value="P:GMP biosynthetic process"/>
    <property type="evidence" value="ECO:0007669"/>
    <property type="project" value="UniProtKB-UniRule"/>
</dbReference>
<dbReference type="InterPro" id="IPR005990">
    <property type="entry name" value="IMP_DH"/>
</dbReference>
<gene>
    <name evidence="19" type="primary">LOC108713018</name>
    <name evidence="14" type="synonym">IMPDH</name>
</gene>
<keyword evidence="7 14" id="KW-0560">Oxidoreductase</keyword>
<dbReference type="GO" id="GO:0000166">
    <property type="term" value="F:nucleotide binding"/>
    <property type="evidence" value="ECO:0007669"/>
    <property type="project" value="UniProtKB-UniRule"/>
</dbReference>
<feature type="binding site" evidence="14">
    <location>
        <begin position="417"/>
        <end position="421"/>
    </location>
    <ligand>
        <name>IMP</name>
        <dbReference type="ChEBI" id="CHEBI:58053"/>
    </ligand>
</feature>
<feature type="domain" description="CBS" evidence="17">
    <location>
        <begin position="185"/>
        <end position="243"/>
    </location>
</feature>
<evidence type="ECO:0000256" key="11">
    <source>
        <dbReference type="ARBA" id="ARBA00024330"/>
    </source>
</evidence>
<feature type="binding site" evidence="14">
    <location>
        <begin position="330"/>
        <end position="332"/>
    </location>
    <ligand>
        <name>NAD(+)</name>
        <dbReference type="ChEBI" id="CHEBI:57540"/>
    </ligand>
</feature>
<evidence type="ECO:0000256" key="15">
    <source>
        <dbReference type="PROSITE-ProRule" id="PRU00703"/>
    </source>
</evidence>
<dbReference type="SUPFAM" id="SSF51412">
    <property type="entry name" value="Inosine monophosphate dehydrogenase (IMPDH)"/>
    <property type="match status" value="1"/>
</dbReference>
<keyword evidence="4 14" id="KW-0332">GMP biosynthesis</keyword>
<dbReference type="AlphaFoldDB" id="A0A8J1MTL9"/>